<feature type="repeat" description="TPR" evidence="3">
    <location>
        <begin position="447"/>
        <end position="480"/>
    </location>
</feature>
<gene>
    <name evidence="6" type="ORF">CRP01_22340</name>
</gene>
<dbReference type="EMBL" id="PDUD01000026">
    <property type="protein sequence ID" value="PHN04305.1"/>
    <property type="molecule type" value="Genomic_DNA"/>
</dbReference>
<dbReference type="Gene3D" id="1.25.40.10">
    <property type="entry name" value="Tetratricopeptide repeat domain"/>
    <property type="match status" value="4"/>
</dbReference>
<evidence type="ECO:0000313" key="6">
    <source>
        <dbReference type="EMBL" id="PHN04305.1"/>
    </source>
</evidence>
<evidence type="ECO:0000256" key="3">
    <source>
        <dbReference type="PROSITE-ProRule" id="PRU00339"/>
    </source>
</evidence>
<dbReference type="InterPro" id="IPR019734">
    <property type="entry name" value="TPR_rpt"/>
</dbReference>
<evidence type="ECO:0000256" key="4">
    <source>
        <dbReference type="SAM" id="Coils"/>
    </source>
</evidence>
<feature type="coiled-coil region" evidence="4">
    <location>
        <begin position="177"/>
        <end position="204"/>
    </location>
</feature>
<proteinExistence type="predicted"/>
<evidence type="ECO:0000256" key="5">
    <source>
        <dbReference type="SAM" id="MobiDB-lite"/>
    </source>
</evidence>
<sequence length="671" mass="76343">MIPRSTTTITGETKRKKKKRTLPKNSNDMRRSGLFILCLFFSLPFFAQSINQQTSGDQSPAVVAENIRITYGVPPNITLEIIKVYERAGSSPTQRNAAVRELIKKYKALGNKGGELNKAQRANLGLPANSPLVSILNYDLFLSTKGNQSPAIYAPGGYAEIWYGIPPEAFKGIWNLLEDKQLALEDFEKRFQEQIEKYRQLEGELAARADYDKIAARAKEQLERGDFAGAERILEEDVLRHNKESAYRNYQVGTVKELNLKPREATEFFMLAALLDKQNPEYTLAYGQNLLQLGDYKNAAGQFELSLGNLPAEQSQGEAAARRYNQLGDTYRSLGQYDQAIYYHEQALNILLGLDQESEFRIANNYNNLGLAYVGKGEINRGIDYYQQALEIYQKNPEAFYPQIAIGYNNLGSAYSYRQDFPQALEYYEFALKVLQDIFGEDHPAVATSYNNIGFVYGNMQQLERSLEYFERALNILQNIYGELHPNFARTYGNLGVAYAYKGDTDLALEYYRKVLDIDLRIFPDGHPDIADDHTNIGQAYLDKKDFPAAIDHFQQALAIDLQFNGPHHLRIARDQSNLGFAFLGQQSYERAVESYQQAIEVYKQLTQGDPQKLVTIFNNLGAAYAKLRNFPKAIEALENAKSLVSEFFPAGHPYLQQFNRDIQYLRDQMK</sequence>
<feature type="repeat" description="TPR" evidence="3">
    <location>
        <begin position="489"/>
        <end position="522"/>
    </location>
</feature>
<dbReference type="InterPro" id="IPR011990">
    <property type="entry name" value="TPR-like_helical_dom_sf"/>
</dbReference>
<keyword evidence="1" id="KW-0677">Repeat</keyword>
<organism evidence="6 7">
    <name type="scientific">Flavilitoribacter nigricans (strain ATCC 23147 / DSM 23189 / NBRC 102662 / NCIMB 1420 / SS-2)</name>
    <name type="common">Lewinella nigricans</name>
    <dbReference type="NCBI Taxonomy" id="1122177"/>
    <lineage>
        <taxon>Bacteria</taxon>
        <taxon>Pseudomonadati</taxon>
        <taxon>Bacteroidota</taxon>
        <taxon>Saprospiria</taxon>
        <taxon>Saprospirales</taxon>
        <taxon>Lewinellaceae</taxon>
        <taxon>Flavilitoribacter</taxon>
    </lineage>
</organism>
<dbReference type="PANTHER" id="PTHR45641:SF19">
    <property type="entry name" value="NEPHROCYSTIN-3"/>
    <property type="match status" value="1"/>
</dbReference>
<dbReference type="PROSITE" id="PS50293">
    <property type="entry name" value="TPR_REGION"/>
    <property type="match status" value="1"/>
</dbReference>
<dbReference type="SMART" id="SM00028">
    <property type="entry name" value="TPR"/>
    <property type="match status" value="8"/>
</dbReference>
<dbReference type="PROSITE" id="PS50005">
    <property type="entry name" value="TPR"/>
    <property type="match status" value="8"/>
</dbReference>
<dbReference type="SUPFAM" id="SSF48452">
    <property type="entry name" value="TPR-like"/>
    <property type="match status" value="3"/>
</dbReference>
<protein>
    <submittedName>
        <fullName evidence="6">Uncharacterized protein</fullName>
    </submittedName>
</protein>
<keyword evidence="7" id="KW-1185">Reference proteome</keyword>
<evidence type="ECO:0000256" key="2">
    <source>
        <dbReference type="ARBA" id="ARBA00022803"/>
    </source>
</evidence>
<name>A0A2D0N730_FLAN2</name>
<feature type="repeat" description="TPR" evidence="3">
    <location>
        <begin position="363"/>
        <end position="396"/>
    </location>
</feature>
<dbReference type="Pfam" id="PF13374">
    <property type="entry name" value="TPR_10"/>
    <property type="match status" value="1"/>
</dbReference>
<dbReference type="Pfam" id="PF13424">
    <property type="entry name" value="TPR_12"/>
    <property type="match status" value="3"/>
</dbReference>
<dbReference type="PANTHER" id="PTHR45641">
    <property type="entry name" value="TETRATRICOPEPTIDE REPEAT PROTEIN (AFU_ORTHOLOGUE AFUA_6G03870)"/>
    <property type="match status" value="1"/>
</dbReference>
<feature type="region of interest" description="Disordered" evidence="5">
    <location>
        <begin position="1"/>
        <end position="26"/>
    </location>
</feature>
<comment type="caution">
    <text evidence="6">The sequence shown here is derived from an EMBL/GenBank/DDBJ whole genome shotgun (WGS) entry which is preliminary data.</text>
</comment>
<evidence type="ECO:0000313" key="7">
    <source>
        <dbReference type="Proteomes" id="UP000223913"/>
    </source>
</evidence>
<feature type="repeat" description="TPR" evidence="3">
    <location>
        <begin position="405"/>
        <end position="438"/>
    </location>
</feature>
<feature type="repeat" description="TPR" evidence="3">
    <location>
        <begin position="531"/>
        <end position="564"/>
    </location>
</feature>
<feature type="repeat" description="TPR" evidence="3">
    <location>
        <begin position="321"/>
        <end position="354"/>
    </location>
</feature>
<evidence type="ECO:0000256" key="1">
    <source>
        <dbReference type="ARBA" id="ARBA00022737"/>
    </source>
</evidence>
<feature type="repeat" description="TPR" evidence="3">
    <location>
        <begin position="573"/>
        <end position="606"/>
    </location>
</feature>
<dbReference type="AlphaFoldDB" id="A0A2D0N730"/>
<feature type="repeat" description="TPR" evidence="3">
    <location>
        <begin position="615"/>
        <end position="648"/>
    </location>
</feature>
<feature type="compositionally biased region" description="Low complexity" evidence="5">
    <location>
        <begin position="1"/>
        <end position="11"/>
    </location>
</feature>
<dbReference type="Proteomes" id="UP000223913">
    <property type="component" value="Unassembled WGS sequence"/>
</dbReference>
<keyword evidence="2 3" id="KW-0802">TPR repeat</keyword>
<accession>A0A2D0N730</accession>
<keyword evidence="4" id="KW-0175">Coiled coil</keyword>
<reference evidence="6 7" key="1">
    <citation type="submission" date="2017-10" db="EMBL/GenBank/DDBJ databases">
        <title>The draft genome sequence of Lewinella nigricans NBRC 102662.</title>
        <authorList>
            <person name="Wang K."/>
        </authorList>
    </citation>
    <scope>NUCLEOTIDE SEQUENCE [LARGE SCALE GENOMIC DNA]</scope>
    <source>
        <strain evidence="6 7">NBRC 102662</strain>
    </source>
</reference>